<name>A0A5B8XGV2_9RICK</name>
<proteinExistence type="predicted"/>
<evidence type="ECO:0000313" key="1">
    <source>
        <dbReference type="EMBL" id="QED23117.1"/>
    </source>
</evidence>
<protein>
    <submittedName>
        <fullName evidence="1">Uncharacterized protein</fullName>
    </submittedName>
</protein>
<reference evidence="1 2" key="1">
    <citation type="journal article" date="2019" name="ISME J.">
        <title>Deianiraea, an extracellular bacterium associated with the ciliate Paramecium, suggests an alternative scenario for the evolution of Rickettsiales.</title>
        <authorList>
            <person name="Castelli M."/>
            <person name="Sabaneyeva E."/>
            <person name="Lanzoni O."/>
            <person name="Lebedeva N."/>
            <person name="Floriano A.M."/>
            <person name="Gaiarsa S."/>
            <person name="Benken K."/>
            <person name="Modeo L."/>
            <person name="Bandi C."/>
            <person name="Potekhin A."/>
            <person name="Sassera D."/>
            <person name="Petroni G."/>
        </authorList>
    </citation>
    <scope>NUCLEOTIDE SEQUENCE [LARGE SCALE GENOMIC DNA]</scope>
    <source>
        <strain evidence="1">CyL4-1</strain>
    </source>
</reference>
<sequence length="211" mass="25683">MEYCDYENIGKELYPRFAKFECALKNNWNELLYKINDNFLDSGKISIQEEYWDWFSYDNQLESFGYVPSNAVKNPLIIELGLKNEIRQKETLAHFERVKKLHLGFYVQLMKRDNVITICKAYDEKFKLSTRVWDYDILGKYIFPNYQKIDDKFFLYKNYLNKENGEIYYDYYAETSIIQKLRNDFCHFQFNIQDFQTAKELLDKYIVMLTK</sequence>
<dbReference type="EMBL" id="CP029077">
    <property type="protein sequence ID" value="QED23117.1"/>
    <property type="molecule type" value="Genomic_DNA"/>
</dbReference>
<dbReference type="RefSeq" id="WP_146820409.1">
    <property type="nucleotide sequence ID" value="NZ_CP029077.1"/>
</dbReference>
<dbReference type="Proteomes" id="UP000321934">
    <property type="component" value="Chromosome"/>
</dbReference>
<gene>
    <name evidence="1" type="ORF">Deia_00310</name>
</gene>
<accession>A0A5B8XGV2</accession>
<keyword evidence="2" id="KW-1185">Reference proteome</keyword>
<dbReference type="AlphaFoldDB" id="A0A5B8XGV2"/>
<organism evidence="1 2">
    <name type="scientific">Candidatus Deianiraea vastatrix</name>
    <dbReference type="NCBI Taxonomy" id="2163644"/>
    <lineage>
        <taxon>Bacteria</taxon>
        <taxon>Pseudomonadati</taxon>
        <taxon>Pseudomonadota</taxon>
        <taxon>Alphaproteobacteria</taxon>
        <taxon>Rickettsiales</taxon>
        <taxon>Candidatus Deianiraeaceae</taxon>
        <taxon>Candidatus Deianiraea</taxon>
    </lineage>
</organism>
<evidence type="ECO:0000313" key="2">
    <source>
        <dbReference type="Proteomes" id="UP000321934"/>
    </source>
</evidence>